<keyword evidence="9 10" id="KW-0539">Nucleus</keyword>
<comment type="function">
    <text evidence="10">Component of the FACT complex, a general chromatin factor that acts to reorganize nucleosomes. The FACT complex is involved in multiple processes that require DNA as a template such as mRNA elongation, DNA replication and DNA repair. During transcription elongation the FACT complex acts as a histone chaperone that both destabilizes and restores nucleosomal structure. It facilitates the passage of RNA polymerase II and transcription by promoting the dissociation of one histone H2A-H2B dimer from the nucleosome, then subsequently promotes the reestablishment of the nucleosome following the passage of RNA polymerase II.</text>
</comment>
<feature type="compositionally biased region" description="Basic and acidic residues" evidence="11">
    <location>
        <begin position="1213"/>
        <end position="1227"/>
    </location>
</feature>
<keyword evidence="6" id="KW-0175">Coiled coil</keyword>
<feature type="region of interest" description="Disordered" evidence="11">
    <location>
        <begin position="1495"/>
        <end position="1517"/>
    </location>
</feature>
<feature type="domain" description="Histone chaperone RTT106/FACT complex subunit SPT16-like middle" evidence="14">
    <location>
        <begin position="1554"/>
        <end position="1644"/>
    </location>
</feature>
<dbReference type="GO" id="GO:0006368">
    <property type="term" value="P:transcription elongation by RNA polymerase II"/>
    <property type="evidence" value="ECO:0007669"/>
    <property type="project" value="TreeGrafter"/>
</dbReference>
<dbReference type="OrthoDB" id="10251642at2759"/>
<dbReference type="GO" id="GO:0035101">
    <property type="term" value="C:FACT complex"/>
    <property type="evidence" value="ECO:0007669"/>
    <property type="project" value="UniProtKB-UniRule"/>
</dbReference>
<evidence type="ECO:0000256" key="10">
    <source>
        <dbReference type="RuleBase" id="RU367052"/>
    </source>
</evidence>
<protein>
    <recommendedName>
        <fullName evidence="10">FACT complex subunit</fullName>
    </recommendedName>
</protein>
<feature type="domain" description="FACT complex subunit SPT16 N-terminal lobe" evidence="12">
    <location>
        <begin position="740"/>
        <end position="897"/>
    </location>
</feature>
<dbReference type="InterPro" id="IPR033825">
    <property type="entry name" value="Spt16_M24"/>
</dbReference>
<evidence type="ECO:0000256" key="4">
    <source>
        <dbReference type="ARBA" id="ARBA00022763"/>
    </source>
</evidence>
<dbReference type="InterPro" id="IPR036005">
    <property type="entry name" value="Creatinase/aminopeptidase-like"/>
</dbReference>
<gene>
    <name evidence="15" type="ORF">INT46_004759</name>
</gene>
<dbReference type="Pfam" id="PF08512">
    <property type="entry name" value="Rttp106-like_middle"/>
    <property type="match status" value="1"/>
</dbReference>
<evidence type="ECO:0000256" key="2">
    <source>
        <dbReference type="ARBA" id="ARBA00022454"/>
    </source>
</evidence>
<dbReference type="SMART" id="SM01286">
    <property type="entry name" value="SPT16"/>
    <property type="match status" value="1"/>
</dbReference>
<evidence type="ECO:0000313" key="15">
    <source>
        <dbReference type="EMBL" id="KAG2214958.1"/>
    </source>
</evidence>
<dbReference type="FunFam" id="2.30.29.30:FF:000017">
    <property type="entry name" value="FACT complex subunit SPT16"/>
    <property type="match status" value="1"/>
</dbReference>
<evidence type="ECO:0000256" key="7">
    <source>
        <dbReference type="ARBA" id="ARBA00023163"/>
    </source>
</evidence>
<keyword evidence="2 10" id="KW-0158">Chromosome</keyword>
<dbReference type="InterPro" id="IPR056595">
    <property type="entry name" value="Fact-SPT16_PH"/>
</dbReference>
<comment type="subunit">
    <text evidence="10">Component of the FACT complex.</text>
</comment>
<evidence type="ECO:0000256" key="11">
    <source>
        <dbReference type="SAM" id="MobiDB-lite"/>
    </source>
</evidence>
<dbReference type="InterPro" id="IPR029148">
    <property type="entry name" value="FACT-SPT16_Nlobe"/>
</dbReference>
<dbReference type="InterPro" id="IPR000994">
    <property type="entry name" value="Pept_M24"/>
</dbReference>
<name>A0A8H7VFV7_9FUNG</name>
<keyword evidence="4 10" id="KW-0227">DNA damage</keyword>
<dbReference type="InterPro" id="IPR013719">
    <property type="entry name" value="RTT106/SPT16-like_middle_dom"/>
</dbReference>
<dbReference type="GO" id="GO:0006260">
    <property type="term" value="P:DNA replication"/>
    <property type="evidence" value="ECO:0007669"/>
    <property type="project" value="UniProtKB-KW"/>
</dbReference>
<dbReference type="InterPro" id="IPR040258">
    <property type="entry name" value="Spt16"/>
</dbReference>
<dbReference type="GO" id="GO:0006281">
    <property type="term" value="P:DNA repair"/>
    <property type="evidence" value="ECO:0007669"/>
    <property type="project" value="UniProtKB-UniRule"/>
</dbReference>
<dbReference type="Pfam" id="PF21091">
    <property type="entry name" value="SPT16_C"/>
    <property type="match status" value="1"/>
</dbReference>
<evidence type="ECO:0000256" key="8">
    <source>
        <dbReference type="ARBA" id="ARBA00023204"/>
    </source>
</evidence>
<dbReference type="InterPro" id="IPR013953">
    <property type="entry name" value="FACT_SPT16_M"/>
</dbReference>
<evidence type="ECO:0000256" key="5">
    <source>
        <dbReference type="ARBA" id="ARBA00023015"/>
    </source>
</evidence>
<dbReference type="InterPro" id="IPR029149">
    <property type="entry name" value="Creatin/AminoP/Spt16_N"/>
</dbReference>
<evidence type="ECO:0000256" key="3">
    <source>
        <dbReference type="ARBA" id="ARBA00022705"/>
    </source>
</evidence>
<reference evidence="15" key="1">
    <citation type="submission" date="2020-12" db="EMBL/GenBank/DDBJ databases">
        <title>Metabolic potential, ecology and presence of endohyphal bacteria is reflected in genomic diversity of Mucoromycotina.</title>
        <authorList>
            <person name="Muszewska A."/>
            <person name="Okrasinska A."/>
            <person name="Steczkiewicz K."/>
            <person name="Drgas O."/>
            <person name="Orlowska M."/>
            <person name="Perlinska-Lenart U."/>
            <person name="Aleksandrzak-Piekarczyk T."/>
            <person name="Szatraj K."/>
            <person name="Zielenkiewicz U."/>
            <person name="Pilsyk S."/>
            <person name="Malc E."/>
            <person name="Mieczkowski P."/>
            <person name="Kruszewska J.S."/>
            <person name="Biernat P."/>
            <person name="Pawlowska J."/>
        </authorList>
    </citation>
    <scope>NUCLEOTIDE SEQUENCE</scope>
    <source>
        <strain evidence="15">CBS 226.32</strain>
    </source>
</reference>
<dbReference type="FunFam" id="2.30.29.210:FF:000001">
    <property type="entry name" value="FACT complex subunit spt16"/>
    <property type="match status" value="1"/>
</dbReference>
<comment type="subcellular location">
    <subcellularLocation>
        <location evidence="10">Nucleus</location>
    </subcellularLocation>
    <subcellularLocation>
        <location evidence="10">Chromosome</location>
    </subcellularLocation>
</comment>
<evidence type="ECO:0000256" key="9">
    <source>
        <dbReference type="ARBA" id="ARBA00023242"/>
    </source>
</evidence>
<evidence type="ECO:0000256" key="1">
    <source>
        <dbReference type="ARBA" id="ARBA00010779"/>
    </source>
</evidence>
<dbReference type="Pfam" id="PF08644">
    <property type="entry name" value="SPT16"/>
    <property type="match status" value="1"/>
</dbReference>
<dbReference type="PANTHER" id="PTHR13980:SF15">
    <property type="entry name" value="FACT COMPLEX SUBUNIT SPT16"/>
    <property type="match status" value="1"/>
</dbReference>
<dbReference type="Gene3D" id="3.40.350.10">
    <property type="entry name" value="Creatinase/prolidase N-terminal domain"/>
    <property type="match status" value="1"/>
</dbReference>
<dbReference type="Gene3D" id="2.30.29.210">
    <property type="entry name" value="FACT complex subunit Spt16p/Cdc68p"/>
    <property type="match status" value="1"/>
</dbReference>
<sequence>MVELNRTPKSMKRKRAFQQKADFLDKSSRYPATFHLSALTYKQALESLCISPQSVLISVPAPPNKTQFNTIAGDLFNLDEPIRKIPIKLMEQYHKQHTITHMQWAQKGNTVASVDETGLLALWHIEDSAHRWELVYNVDLEQPLAAFLWLNTDRLYAPQSDDSLKREPVIGPRNPYGQLAFITATVHGEIKVHYQRNGSIFSSFSTPMPNIGRREISRADAGCFGMSLAGLDDWERISHAAITMNDGQIYLATHNASLQPKSVSIHSIFIKFPKKLNEKGAIECKSITILKLQKQPLQNITQLAFKHSSPVELVIGMGREDAAYVSSWQLKKIKKSTNSDFGTITQEYSSLVFQSGIEITGRFISSLKTSYEGNTIIVGLSDGSVHAEIPTNSAILKNTSDGESIDPTFCQITEPHTVGNGIIDPIADIVVSPNGTHIIYSFSTGKIGVSKMTNDSFSDEYIKAITLKLQLCLLNNIDYLDLVSELVRMNKIEEHKEKINHIVNSVLNSYEMYYNGSKELTNQPLEDWDLASLEKAYGFAMAIYSRLPNSKIQSINLSRALQLPLILECFIGSCTTEYSEILTILNKQTIDTNDKVEFDPDSLWSLISLSTWIYDYLKWILREWYLLFNCKKPNNSQHLRESQSLLQRYTSTLLNNETITLKDNIEFLNTLDSLKSNDTNVQENRWSLLLSSNLKNYTIANIQKISNEFRDKCAKPSIYIENEPLYKFDVIRKRRLPSNVKTIQCMRRARYLANKWKNDAETFQNVDAIAVIIGDDDYETPYVKSLTLQTWLLGMPIFQFFLLITPDKITVICSQKKADIIETLKQGDKQITLDVIRRGKVADENVPLYKGVIDQLRNKRVGVFSKDKFKGKNVDEWSKACAKYNKEYEEVDVSGAIATCLAEKDEEEVRNVKTASKISSNMMQYYFTTEMSTYIDEEKPVTNEKLSELTENALEDPKMAKRIRFPAEIESKDEIDWCYSPIVQSGGKFDLRSSAQSNSDKLFPGTIICSLGVRYKYYCSNIARTFLIDPSKTQEKNYEFLMEVQDRVLNSIREGVKIKDIYQKAVALIKQKRPDLEKNFIKNVGFGMGIEFREPNYVLSGKNPRELKNGMILNVQVGFADLENPKSKDPRGQKYALMLTDTVRVTSDSNIVLTADCSKKLNKISYFFDDEEDGDKEDAEESSSNKKASLGGPAATVKRESAIAKSAVLRSKLRNEDHEEESREQKRKEHQKQLFAQKLADGLAKFSETSGNGEGEEKPVFRKFESYRSEAKLPREVKGLKIVIDKKHDSVILPIYGMAVPFHISTLKNASKSDEGEYVMLRLNFLTPGQAGGKREDMPFDDANATFVRALTFRSADTYRMGEIFKNITDMKKEASKKEAERREMADVVEQDNLVMIKGRRPLRLQEVNVRPQTESKRLPGELEIHQNGLRYQSIRSDSSFNVLFSNIKHLFFQPCDNELLVLIHIHFKNPIMIGKKKTKDIQFYREASDIQYDETGNKRRNRHYGDEDELESEQEERRRRANLNKEFKSFAEKIAEASDGRIELDIPFRELGFQGVPNRSNVLLQPTTDCLVHLSDPPFLVISLNEVELAHLERVQFGLKNFDMVFVFKDYHRTPIHINTIPMSQLDNVKDWLDSVEVAFTEGPVNLNWSMIMKTVNDDTGEFYRNGGWGFLGTGSDDEGDGDDSETGSEFEMSVDEFNESSSDDDESEANSASEDDDEDDDMSDSGDDWDQLEDQAREADERKAKRGNEFDDDAPARKKHRR</sequence>
<dbReference type="Pfam" id="PF24824">
    <property type="entry name" value="PH_SPT16"/>
    <property type="match status" value="1"/>
</dbReference>
<keyword evidence="3 10" id="KW-0235">DNA replication</keyword>
<dbReference type="SMART" id="SM01285">
    <property type="entry name" value="FACT-Spt16_Nlob"/>
    <property type="match status" value="1"/>
</dbReference>
<feature type="region of interest" description="Disordered" evidence="11">
    <location>
        <begin position="1172"/>
        <end position="1231"/>
    </location>
</feature>
<accession>A0A8H7VFV7</accession>
<feature type="compositionally biased region" description="Acidic residues" evidence="11">
    <location>
        <begin position="1172"/>
        <end position="1181"/>
    </location>
</feature>
<feature type="compositionally biased region" description="Acidic residues" evidence="11">
    <location>
        <begin position="1677"/>
        <end position="1735"/>
    </location>
</feature>
<keyword evidence="7 10" id="KW-0804">Transcription</keyword>
<organism evidence="15 16">
    <name type="scientific">Mucor plumbeus</name>
    <dbReference type="NCBI Taxonomy" id="97098"/>
    <lineage>
        <taxon>Eukaryota</taxon>
        <taxon>Fungi</taxon>
        <taxon>Fungi incertae sedis</taxon>
        <taxon>Mucoromycota</taxon>
        <taxon>Mucoromycotina</taxon>
        <taxon>Mucoromycetes</taxon>
        <taxon>Mucorales</taxon>
        <taxon>Mucorineae</taxon>
        <taxon>Mucoraceae</taxon>
        <taxon>Mucor</taxon>
    </lineage>
</organism>
<dbReference type="InterPro" id="IPR036322">
    <property type="entry name" value="WD40_repeat_dom_sf"/>
</dbReference>
<evidence type="ECO:0000256" key="6">
    <source>
        <dbReference type="ARBA" id="ARBA00023054"/>
    </source>
</evidence>
<keyword evidence="8 10" id="KW-0234">DNA repair</keyword>
<dbReference type="SMART" id="SM01287">
    <property type="entry name" value="Rtt106"/>
    <property type="match status" value="1"/>
</dbReference>
<proteinExistence type="inferred from homology"/>
<dbReference type="InterPro" id="IPR011993">
    <property type="entry name" value="PH-like_dom_sf"/>
</dbReference>
<dbReference type="EMBL" id="JAEPRC010000017">
    <property type="protein sequence ID" value="KAG2214958.1"/>
    <property type="molecule type" value="Genomic_DNA"/>
</dbReference>
<dbReference type="SUPFAM" id="SSF50978">
    <property type="entry name" value="WD40 repeat-like"/>
    <property type="match status" value="1"/>
</dbReference>
<evidence type="ECO:0000259" key="13">
    <source>
        <dbReference type="SMART" id="SM01286"/>
    </source>
</evidence>
<dbReference type="Gene3D" id="3.90.230.10">
    <property type="entry name" value="Creatinase/methionine aminopeptidase superfamily"/>
    <property type="match status" value="1"/>
</dbReference>
<dbReference type="SUPFAM" id="SSF55920">
    <property type="entry name" value="Creatinase/aminopeptidase"/>
    <property type="match status" value="1"/>
</dbReference>
<evidence type="ECO:0000259" key="12">
    <source>
        <dbReference type="SMART" id="SM01285"/>
    </source>
</evidence>
<dbReference type="FunFam" id="3.90.230.10:FF:000005">
    <property type="entry name" value="FACT complex subunit spt16"/>
    <property type="match status" value="1"/>
</dbReference>
<dbReference type="CDD" id="cd01091">
    <property type="entry name" value="CDC68-like"/>
    <property type="match status" value="1"/>
</dbReference>
<feature type="domain" description="FACT complex subunit SPT16 middle" evidence="13">
    <location>
        <begin position="1282"/>
        <end position="1432"/>
    </location>
</feature>
<keyword evidence="16" id="KW-1185">Reference proteome</keyword>
<feature type="compositionally biased region" description="Basic and acidic residues" evidence="11">
    <location>
        <begin position="1736"/>
        <end position="1751"/>
    </location>
</feature>
<comment type="similarity">
    <text evidence="1 10">Belongs to the peptidase M24 family. SPT16 subfamily.</text>
</comment>
<dbReference type="Proteomes" id="UP000650833">
    <property type="component" value="Unassembled WGS sequence"/>
</dbReference>
<evidence type="ECO:0000313" key="16">
    <source>
        <dbReference type="Proteomes" id="UP000650833"/>
    </source>
</evidence>
<dbReference type="GO" id="GO:0010468">
    <property type="term" value="P:regulation of gene expression"/>
    <property type="evidence" value="ECO:0007669"/>
    <property type="project" value="UniProtKB-ARBA"/>
</dbReference>
<evidence type="ECO:0000259" key="14">
    <source>
        <dbReference type="SMART" id="SM01287"/>
    </source>
</evidence>
<dbReference type="Pfam" id="PF00557">
    <property type="entry name" value="Peptidase_M24"/>
    <property type="match status" value="1"/>
</dbReference>
<dbReference type="Gene3D" id="2.30.29.30">
    <property type="entry name" value="Pleckstrin-homology domain (PH domain)/Phosphotyrosine-binding domain (PTB)"/>
    <property type="match status" value="1"/>
</dbReference>
<dbReference type="Gene3D" id="2.30.29.150">
    <property type="match status" value="1"/>
</dbReference>
<dbReference type="InterPro" id="IPR048969">
    <property type="entry name" value="FACT_SPT16_C"/>
</dbReference>
<keyword evidence="5 10" id="KW-0805">Transcription regulation</keyword>
<dbReference type="GO" id="GO:0031491">
    <property type="term" value="F:nucleosome binding"/>
    <property type="evidence" value="ECO:0007669"/>
    <property type="project" value="TreeGrafter"/>
</dbReference>
<feature type="region of interest" description="Disordered" evidence="11">
    <location>
        <begin position="1675"/>
        <end position="1764"/>
    </location>
</feature>
<dbReference type="PANTHER" id="PTHR13980">
    <property type="entry name" value="CDC68 RELATED"/>
    <property type="match status" value="1"/>
</dbReference>
<comment type="caution">
    <text evidence="15">The sequence shown here is derived from an EMBL/GenBank/DDBJ whole genome shotgun (WGS) entry which is preliminary data.</text>
</comment>
<dbReference type="Pfam" id="PF14826">
    <property type="entry name" value="FACT-Spt16_Nlob"/>
    <property type="match status" value="1"/>
</dbReference>